<name>W4USD6_9BACE</name>
<reference evidence="2 3" key="1">
    <citation type="journal article" date="2014" name="Genome Announc.">
        <title>Draft Genome Sequence of Bacteroides reticulotermitis Strain JCM 10512T, Isolated from the Gut of a Termite.</title>
        <authorList>
            <person name="Yuki M."/>
            <person name="Oshima K."/>
            <person name="Suda W."/>
            <person name="Sakamoto M."/>
            <person name="Iida T."/>
            <person name="Hattori M."/>
            <person name="Ohkuma M."/>
        </authorList>
    </citation>
    <scope>NUCLEOTIDE SEQUENCE [LARGE SCALE GENOMIC DNA]</scope>
    <source>
        <strain evidence="2 3">JCM 10512</strain>
    </source>
</reference>
<proteinExistence type="predicted"/>
<comment type="caution">
    <text evidence="2">The sequence shown here is derived from an EMBL/GenBank/DDBJ whole genome shotgun (WGS) entry which is preliminary data.</text>
</comment>
<accession>W4USD6</accession>
<dbReference type="EMBL" id="BAIV01000014">
    <property type="protein sequence ID" value="GAE84125.1"/>
    <property type="molecule type" value="Genomic_DNA"/>
</dbReference>
<evidence type="ECO:0000256" key="1">
    <source>
        <dbReference type="SAM" id="MobiDB-lite"/>
    </source>
</evidence>
<dbReference type="AlphaFoldDB" id="W4USD6"/>
<evidence type="ECO:0000313" key="2">
    <source>
        <dbReference type="EMBL" id="GAE84125.1"/>
    </source>
</evidence>
<sequence>MPTPTARDWKGAPSLENLKKRGKIPQKNSLPDFFARTGKSFQLNPLFVAEMMGFPPDWTVSPFLGEDRHPLKDTGTLSSPR</sequence>
<organism evidence="2 3">
    <name type="scientific">Bacteroides reticulotermitis JCM 10512</name>
    <dbReference type="NCBI Taxonomy" id="1445607"/>
    <lineage>
        <taxon>Bacteria</taxon>
        <taxon>Pseudomonadati</taxon>
        <taxon>Bacteroidota</taxon>
        <taxon>Bacteroidia</taxon>
        <taxon>Bacteroidales</taxon>
        <taxon>Bacteroidaceae</taxon>
        <taxon>Bacteroides</taxon>
    </lineage>
</organism>
<protein>
    <submittedName>
        <fullName evidence="2">Uncharacterized protein</fullName>
    </submittedName>
</protein>
<evidence type="ECO:0000313" key="3">
    <source>
        <dbReference type="Proteomes" id="UP000019131"/>
    </source>
</evidence>
<feature type="region of interest" description="Disordered" evidence="1">
    <location>
        <begin position="62"/>
        <end position="81"/>
    </location>
</feature>
<feature type="region of interest" description="Disordered" evidence="1">
    <location>
        <begin position="1"/>
        <end position="31"/>
    </location>
</feature>
<dbReference type="Proteomes" id="UP000019131">
    <property type="component" value="Unassembled WGS sequence"/>
</dbReference>
<dbReference type="STRING" id="1445607.JCM10512_2444"/>
<keyword evidence="3" id="KW-1185">Reference proteome</keyword>
<gene>
    <name evidence="2" type="ORF">JCM10512_2444</name>
</gene>